<evidence type="ECO:0000256" key="3">
    <source>
        <dbReference type="PROSITE-ProRule" id="PRU00339"/>
    </source>
</evidence>
<name>A0A5B6TEV2_9BACT</name>
<dbReference type="Gene3D" id="3.60.15.10">
    <property type="entry name" value="Ribonuclease Z/Hydroxyacylglutathione hydrolase-like"/>
    <property type="match status" value="1"/>
</dbReference>
<dbReference type="InterPro" id="IPR019734">
    <property type="entry name" value="TPR_rpt"/>
</dbReference>
<dbReference type="PROSITE" id="PS50005">
    <property type="entry name" value="TPR"/>
    <property type="match status" value="1"/>
</dbReference>
<dbReference type="SUPFAM" id="SSF56281">
    <property type="entry name" value="Metallo-hydrolase/oxidoreductase"/>
    <property type="match status" value="1"/>
</dbReference>
<keyword evidence="2 3" id="KW-0802">TPR repeat</keyword>
<dbReference type="AlphaFoldDB" id="A0A5B6TEV2"/>
<dbReference type="SUPFAM" id="SSF48452">
    <property type="entry name" value="TPR-like"/>
    <property type="match status" value="1"/>
</dbReference>
<dbReference type="InterPro" id="IPR051685">
    <property type="entry name" value="Ycf3/AcsC/BcsC/TPR_MFPF"/>
</dbReference>
<dbReference type="Gene3D" id="1.25.40.10">
    <property type="entry name" value="Tetratricopeptide repeat domain"/>
    <property type="match status" value="2"/>
</dbReference>
<protein>
    <submittedName>
        <fullName evidence="5">Tetratricopeptide repeat protein</fullName>
    </submittedName>
</protein>
<dbReference type="SMART" id="SM00028">
    <property type="entry name" value="TPR"/>
    <property type="match status" value="4"/>
</dbReference>
<comment type="caution">
    <text evidence="5">The sequence shown here is derived from an EMBL/GenBank/DDBJ whole genome shotgun (WGS) entry which is preliminary data.</text>
</comment>
<dbReference type="RefSeq" id="WP_149090775.1">
    <property type="nucleotide sequence ID" value="NZ_VKKY01000002.1"/>
</dbReference>
<evidence type="ECO:0000313" key="6">
    <source>
        <dbReference type="Proteomes" id="UP000324133"/>
    </source>
</evidence>
<reference evidence="5 6" key="1">
    <citation type="submission" date="2019-07" db="EMBL/GenBank/DDBJ databases">
        <title>Rufibacter sp. nov., isolated from lake sediment.</title>
        <authorList>
            <person name="Qu J.-H."/>
        </authorList>
    </citation>
    <scope>NUCLEOTIDE SEQUENCE [LARGE SCALE GENOMIC DNA]</scope>
    <source>
        <strain evidence="5 6">NBS58-1</strain>
    </source>
</reference>
<keyword evidence="6" id="KW-1185">Reference proteome</keyword>
<organism evidence="5 6">
    <name type="scientific">Rufibacter hautae</name>
    <dbReference type="NCBI Taxonomy" id="2595005"/>
    <lineage>
        <taxon>Bacteria</taxon>
        <taxon>Pseudomonadati</taxon>
        <taxon>Bacteroidota</taxon>
        <taxon>Cytophagia</taxon>
        <taxon>Cytophagales</taxon>
        <taxon>Hymenobacteraceae</taxon>
        <taxon>Rufibacter</taxon>
    </lineage>
</organism>
<proteinExistence type="predicted"/>
<dbReference type="Pfam" id="PF12706">
    <property type="entry name" value="Lactamase_B_2"/>
    <property type="match status" value="1"/>
</dbReference>
<evidence type="ECO:0000313" key="5">
    <source>
        <dbReference type="EMBL" id="KAA3437712.1"/>
    </source>
</evidence>
<dbReference type="PANTHER" id="PTHR44943">
    <property type="entry name" value="CELLULOSE SYNTHASE OPERON PROTEIN C"/>
    <property type="match status" value="1"/>
</dbReference>
<dbReference type="Proteomes" id="UP000324133">
    <property type="component" value="Unassembled WGS sequence"/>
</dbReference>
<sequence length="691" mass="78995">MKTEIDDQAEYKQNGFLNDFVSRFWEARKLTQKSLLNRSEIAYSKLAEEARIKGFNTEAYIADAAVLELKGKYDEAIRCLNQVIDDSGCKIKGVAYFLLGSVYKERYQNEFKNAIESYENAIKDKQFDKPAWANNNLGNIYFRLACLEVKPDGQFRADEHFKKASEYYEKSLEYKDEQSDTQYITHYNQGRLFLELKDYTKAIQKFDDSLSSAGDNYDMQGSCYREMGTAHIIVAMDENGKTFHDAISCWENARDIFDEADVNAGEDVNNTGKSAVVLAKIRVARQFRDKLKTLQPGSDDEVLLRWWPQEESGADGYSTPEERIFSMIEATGRDRYQLYNSRPSSRFSAQIKGQVEIPSKNVLAIMRGWGSASPLIEDAYSACVGGGYFLKWRDKGLVIDPGIDFMRNFRSNGFHMREVDGIVVSHDHTDHNADLRSIDDVFYEMYRRSDEDEPGKGERNWHYYLICDRRTKTKDFLREQAKHRSIIPMVSKSSKEEKKEVPINLRDKGLPFIVHYIRAEHGKIDAFCLRVDCLNSDGTTPIKIGFTCDTQYDVSLDSFLKECDILVAHISQPSLAELLDSDILKKKHLGYRGVAKLIKKVKPKLAILGEFWAGFADMRIDITKGLKRICNTEPPVPIIPSSVGLFISPTKDFPEIECTNCHKWRPASSIYVGASTHEFGSLSYLCPLCRI</sequence>
<evidence type="ECO:0000256" key="1">
    <source>
        <dbReference type="ARBA" id="ARBA00022737"/>
    </source>
</evidence>
<feature type="domain" description="Metallo-beta-lactamase" evidence="4">
    <location>
        <begin position="398"/>
        <end position="608"/>
    </location>
</feature>
<accession>A0A5B6TEV2</accession>
<keyword evidence="1" id="KW-0677">Repeat</keyword>
<evidence type="ECO:0000256" key="2">
    <source>
        <dbReference type="ARBA" id="ARBA00022803"/>
    </source>
</evidence>
<gene>
    <name evidence="5" type="ORF">FOA19_10435</name>
</gene>
<dbReference type="PANTHER" id="PTHR44943:SF4">
    <property type="entry name" value="TPR REPEAT-CONTAINING PROTEIN MJ0798"/>
    <property type="match status" value="1"/>
</dbReference>
<dbReference type="InterPro" id="IPR036866">
    <property type="entry name" value="RibonucZ/Hydroxyglut_hydro"/>
</dbReference>
<feature type="repeat" description="TPR" evidence="3">
    <location>
        <begin position="183"/>
        <end position="216"/>
    </location>
</feature>
<dbReference type="InterPro" id="IPR011990">
    <property type="entry name" value="TPR-like_helical_dom_sf"/>
</dbReference>
<evidence type="ECO:0000259" key="4">
    <source>
        <dbReference type="Pfam" id="PF12706"/>
    </source>
</evidence>
<dbReference type="EMBL" id="VKKY01000002">
    <property type="protein sequence ID" value="KAA3437712.1"/>
    <property type="molecule type" value="Genomic_DNA"/>
</dbReference>
<dbReference type="OrthoDB" id="9807565at2"/>
<dbReference type="InterPro" id="IPR001279">
    <property type="entry name" value="Metallo-B-lactamas"/>
</dbReference>